<keyword evidence="4" id="KW-1185">Reference proteome</keyword>
<sequence length="1347" mass="143664">MRYLDPRELNGLLELAGRGGVGTGVALADCVAEAPDQLMYIEGDELILLRDLGDVFLASCEGIIGWVERKNVKFDSLASSSSSSSNPPSPTRSKPKLVLPSSNGALPSAVVIAPSPPSETSPLPSPLPDYNGEGDGHELRPRRGDLKRISGPFELESPQASPSLGQEDQGFGFFGRQHAQHLPSHGQENTGDQATESLNTESWTEKQEAETVRESMMSSTSSEALGGIGGFMMGGSGAPDSEHGDDATGGNGSMEELKDDVSPAATAIITPHRVSSGSSSSNSSPKQTRPVSSSTCESDQLSGKNGEGEDNEDFDEDEWDIYDQYGRDSMYGPAKRMSLAIQQRRLSRAAKPSNKAPSPLDLTHKLPGSTTSDNEPGSAGLSATRGTFQGRPEPKGEEFRLPSAARLHSPMPLSPDHSQQEEDEILKLAEVEEDQSTTPKLPLTLTPTTPSQAAIEKGDYPIPPNGAFSNAGSVATQLKLRIMRERELEREERTVMNLGEDAGTAHNRAIVKPNEEEELSNAPISHSGVAPTDFAADDHQNSGRLRSPRLSEKASIECLQSSEESATVVTPQPPEAVIFTAPSPSTSEQNMAGIAKSHSGRSLLASPIPLDESVHGEPDIKVAIPHNGIIYAPALVPPPPPTHSPNLSPNMNQVPWEPGSPSSPHSVAATRQAVHVARSTSGAGAKRSRGLTLVGRMETDLLASKGPVPITFLVNGPGMPAMPSLPTPPPSTREPIGLGLPSFHGRSSPALSHDQKRATSPLASPVLPDEFEPSNQASPFPPHPQPVRSATSPVPPSTPSTPANDFAKPSPPFIGGRPRARSFSASVAKTLGVGKKESPILSINTGATVPPVPSIASPIPQSATSTKRSFFGSRKSSLAPQTPPPPSPSGLSKVSASGSTVTVNVQQTPSMLHSNDSTPSIMPPPSARSGSFSFTSSKGSKTPRKTSRALPSPVSHKDFAEETIKAEGLDFELIQPRKPSAVGSGGLLPPIGDVPSSPSSDGHGHGYGASNGQNDLARKGTMVSQNSSSSLRPLPETDEWGFLKDRSPVPEIFQSRSAPGDHRVIEQKWLSIISTPLPANTQPPRKVKKLVLDAGVPSSLRGKVWAWFMANTLSAKTPGLYQELIEHDNGNEDERIDRDVAGAYPDHSIFHTPNSPGQADLRSILRAYSNFAPAGYRPEMALIAGALLIHCVAEDSFWLLSGLVNTVLKDYFAKERTGMRIDAAVFMGLIQGQEPRVAKLLKETGLHPISFVDKWFSQLFIRCLPWPTTLRVIDAVVSEASLSILTLSRDRLFSLPKNGPAILSYLQNLPQDSLLLPENFMKHCDGVRFDEKEYKRLRASVEKEIMG</sequence>
<feature type="compositionally biased region" description="Low complexity" evidence="1">
    <location>
        <begin position="929"/>
        <end position="940"/>
    </location>
</feature>
<feature type="compositionally biased region" description="Polar residues" evidence="1">
    <location>
        <begin position="1022"/>
        <end position="1031"/>
    </location>
</feature>
<feature type="compositionally biased region" description="Basic and acidic residues" evidence="1">
    <location>
        <begin position="203"/>
        <end position="213"/>
    </location>
</feature>
<dbReference type="EMBL" id="KI669511">
    <property type="protein sequence ID" value="OCF31932.1"/>
    <property type="molecule type" value="Genomic_DNA"/>
</dbReference>
<name>A0A1B9GLJ5_9TREE</name>
<dbReference type="GO" id="GO:0031267">
    <property type="term" value="F:small GTPase binding"/>
    <property type="evidence" value="ECO:0007669"/>
    <property type="project" value="TreeGrafter"/>
</dbReference>
<dbReference type="SUPFAM" id="SSF47923">
    <property type="entry name" value="Ypt/Rab-GAP domain of gyp1p"/>
    <property type="match status" value="2"/>
</dbReference>
<dbReference type="InterPro" id="IPR035969">
    <property type="entry name" value="Rab-GAP_TBC_sf"/>
</dbReference>
<organism evidence="3 4">
    <name type="scientific">Kwoniella heveanensis BCC8398</name>
    <dbReference type="NCBI Taxonomy" id="1296120"/>
    <lineage>
        <taxon>Eukaryota</taxon>
        <taxon>Fungi</taxon>
        <taxon>Dikarya</taxon>
        <taxon>Basidiomycota</taxon>
        <taxon>Agaricomycotina</taxon>
        <taxon>Tremellomycetes</taxon>
        <taxon>Tremellales</taxon>
        <taxon>Cryptococcaceae</taxon>
        <taxon>Kwoniella</taxon>
    </lineage>
</organism>
<dbReference type="Pfam" id="PF00566">
    <property type="entry name" value="RabGAP-TBC"/>
    <property type="match status" value="1"/>
</dbReference>
<dbReference type="InterPro" id="IPR050302">
    <property type="entry name" value="Rab_GAP_TBC_domain"/>
</dbReference>
<feature type="compositionally biased region" description="Polar residues" evidence="1">
    <location>
        <begin position="896"/>
        <end position="920"/>
    </location>
</feature>
<feature type="region of interest" description="Disordered" evidence="1">
    <location>
        <begin position="980"/>
        <end position="1041"/>
    </location>
</feature>
<feature type="region of interest" description="Disordered" evidence="1">
    <location>
        <begin position="517"/>
        <end position="554"/>
    </location>
</feature>
<dbReference type="Proteomes" id="UP000092666">
    <property type="component" value="Unassembled WGS sequence"/>
</dbReference>
<feature type="compositionally biased region" description="Polar residues" evidence="1">
    <location>
        <begin position="285"/>
        <end position="303"/>
    </location>
</feature>
<evidence type="ECO:0000313" key="4">
    <source>
        <dbReference type="Proteomes" id="UP000092666"/>
    </source>
</evidence>
<protein>
    <recommendedName>
        <fullName evidence="2">Rab-GAP TBC domain-containing protein</fullName>
    </recommendedName>
</protein>
<feature type="region of interest" description="Disordered" evidence="1">
    <location>
        <begin position="721"/>
        <end position="821"/>
    </location>
</feature>
<feature type="compositionally biased region" description="Pro residues" evidence="1">
    <location>
        <begin position="114"/>
        <end position="127"/>
    </location>
</feature>
<feature type="compositionally biased region" description="Low complexity" evidence="1">
    <location>
        <begin position="77"/>
        <end position="86"/>
    </location>
</feature>
<reference evidence="3 4" key="1">
    <citation type="submission" date="2013-07" db="EMBL/GenBank/DDBJ databases">
        <title>The Genome Sequence of Cryptococcus heveanensis BCC8398.</title>
        <authorList>
            <consortium name="The Broad Institute Genome Sequencing Platform"/>
            <person name="Cuomo C."/>
            <person name="Litvintseva A."/>
            <person name="Chen Y."/>
            <person name="Heitman J."/>
            <person name="Sun S."/>
            <person name="Springer D."/>
            <person name="Dromer F."/>
            <person name="Young S.K."/>
            <person name="Zeng Q."/>
            <person name="Gargeya S."/>
            <person name="Fitzgerald M."/>
            <person name="Abouelleil A."/>
            <person name="Alvarado L."/>
            <person name="Berlin A.M."/>
            <person name="Chapman S.B."/>
            <person name="Dewar J."/>
            <person name="Goldberg J."/>
            <person name="Griggs A."/>
            <person name="Gujja S."/>
            <person name="Hansen M."/>
            <person name="Howarth C."/>
            <person name="Imamovic A."/>
            <person name="Larimer J."/>
            <person name="McCowan C."/>
            <person name="Murphy C."/>
            <person name="Pearson M."/>
            <person name="Priest M."/>
            <person name="Roberts A."/>
            <person name="Saif S."/>
            <person name="Shea T."/>
            <person name="Sykes S."/>
            <person name="Wortman J."/>
            <person name="Nusbaum C."/>
            <person name="Birren B."/>
        </authorList>
    </citation>
    <scope>NUCLEOTIDE SEQUENCE [LARGE SCALE GENOMIC DNA]</scope>
    <source>
        <strain evidence="3 4">BCC8398</strain>
    </source>
</reference>
<dbReference type="PANTHER" id="PTHR47219">
    <property type="entry name" value="RAB GTPASE-ACTIVATING PROTEIN 1-LIKE"/>
    <property type="match status" value="1"/>
</dbReference>
<dbReference type="SMART" id="SM00164">
    <property type="entry name" value="TBC"/>
    <property type="match status" value="1"/>
</dbReference>
<dbReference type="OrthoDB" id="159449at2759"/>
<feature type="compositionally biased region" description="Acidic residues" evidence="1">
    <location>
        <begin position="308"/>
        <end position="321"/>
    </location>
</feature>
<dbReference type="Gene3D" id="1.10.8.270">
    <property type="entry name" value="putative rabgap domain of human tbc1 domain family member 14 like domains"/>
    <property type="match status" value="1"/>
</dbReference>
<feature type="compositionally biased region" description="Basic and acidic residues" evidence="1">
    <location>
        <begin position="134"/>
        <end position="148"/>
    </location>
</feature>
<feature type="region of interest" description="Disordered" evidence="1">
    <location>
        <begin position="656"/>
        <end position="691"/>
    </location>
</feature>
<feature type="compositionally biased region" description="Low complexity" evidence="1">
    <location>
        <begin position="989"/>
        <end position="1001"/>
    </location>
</feature>
<feature type="region of interest" description="Disordered" evidence="1">
    <location>
        <begin position="77"/>
        <end position="468"/>
    </location>
</feature>
<feature type="compositionally biased region" description="Pro residues" evidence="1">
    <location>
        <begin position="723"/>
        <end position="732"/>
    </location>
</feature>
<feature type="compositionally biased region" description="Polar residues" evidence="1">
    <location>
        <begin position="186"/>
        <end position="202"/>
    </location>
</feature>
<feature type="compositionally biased region" description="Low complexity" evidence="1">
    <location>
        <begin position="854"/>
        <end position="865"/>
    </location>
</feature>
<dbReference type="GO" id="GO:0005096">
    <property type="term" value="F:GTPase activator activity"/>
    <property type="evidence" value="ECO:0007669"/>
    <property type="project" value="TreeGrafter"/>
</dbReference>
<dbReference type="InterPro" id="IPR000195">
    <property type="entry name" value="Rab-GAP-TBC_dom"/>
</dbReference>
<evidence type="ECO:0000256" key="1">
    <source>
        <dbReference type="SAM" id="MobiDB-lite"/>
    </source>
</evidence>
<dbReference type="PANTHER" id="PTHR47219:SF9">
    <property type="entry name" value="GTPASE ACTIVATING PROTEIN AND CENTROSOME-ASSOCIATED, ISOFORM B"/>
    <property type="match status" value="1"/>
</dbReference>
<reference evidence="4" key="2">
    <citation type="submission" date="2013-12" db="EMBL/GenBank/DDBJ databases">
        <title>Evolution of pathogenesis and genome organization in the Tremellales.</title>
        <authorList>
            <person name="Cuomo C."/>
            <person name="Litvintseva A."/>
            <person name="Heitman J."/>
            <person name="Chen Y."/>
            <person name="Sun S."/>
            <person name="Springer D."/>
            <person name="Dromer F."/>
            <person name="Young S."/>
            <person name="Zeng Q."/>
            <person name="Chapman S."/>
            <person name="Gujja S."/>
            <person name="Saif S."/>
            <person name="Birren B."/>
        </authorList>
    </citation>
    <scope>NUCLEOTIDE SEQUENCE [LARGE SCALE GENOMIC DNA]</scope>
    <source>
        <strain evidence="4">BCC8398</strain>
    </source>
</reference>
<proteinExistence type="predicted"/>
<feature type="compositionally biased region" description="Gly residues" evidence="1">
    <location>
        <begin position="226"/>
        <end position="237"/>
    </location>
</feature>
<dbReference type="PROSITE" id="PS50086">
    <property type="entry name" value="TBC_RABGAP"/>
    <property type="match status" value="1"/>
</dbReference>
<feature type="compositionally biased region" description="Low complexity" evidence="1">
    <location>
        <begin position="437"/>
        <end position="450"/>
    </location>
</feature>
<gene>
    <name evidence="3" type="ORF">I316_06314</name>
</gene>
<dbReference type="STRING" id="1296120.A0A1B9GLJ5"/>
<evidence type="ECO:0000259" key="2">
    <source>
        <dbReference type="PROSITE" id="PS50086"/>
    </source>
</evidence>
<feature type="region of interest" description="Disordered" evidence="1">
    <location>
        <begin position="852"/>
        <end position="956"/>
    </location>
</feature>
<feature type="compositionally biased region" description="Low complexity" evidence="1">
    <location>
        <begin position="275"/>
        <end position="284"/>
    </location>
</feature>
<dbReference type="Gene3D" id="1.10.472.80">
    <property type="entry name" value="Ypt/Rab-GAP domain of gyp1p, domain 3"/>
    <property type="match status" value="1"/>
</dbReference>
<accession>A0A1B9GLJ5</accession>
<evidence type="ECO:0000313" key="3">
    <source>
        <dbReference type="EMBL" id="OCF31932.1"/>
    </source>
</evidence>
<feature type="domain" description="Rab-GAP TBC" evidence="2">
    <location>
        <begin position="1095"/>
        <end position="1280"/>
    </location>
</feature>